<evidence type="ECO:0000313" key="2">
    <source>
        <dbReference type="EMBL" id="SZX73863.1"/>
    </source>
</evidence>
<dbReference type="EMBL" id="FNXT01001199">
    <property type="protein sequence ID" value="SZX73863.1"/>
    <property type="molecule type" value="Genomic_DNA"/>
</dbReference>
<feature type="region of interest" description="Disordered" evidence="1">
    <location>
        <begin position="102"/>
        <end position="127"/>
    </location>
</feature>
<dbReference type="Proteomes" id="UP000256970">
    <property type="component" value="Unassembled WGS sequence"/>
</dbReference>
<name>A0A383W9F1_TETOB</name>
<gene>
    <name evidence="2" type="ORF">BQ4739_LOCUS14105</name>
</gene>
<protein>
    <submittedName>
        <fullName evidence="2">Uncharacterized protein</fullName>
    </submittedName>
</protein>
<evidence type="ECO:0000256" key="1">
    <source>
        <dbReference type="SAM" id="MobiDB-lite"/>
    </source>
</evidence>
<accession>A0A383W9F1</accession>
<keyword evidence="3" id="KW-1185">Reference proteome</keyword>
<proteinExistence type="predicted"/>
<organism evidence="2 3">
    <name type="scientific">Tetradesmus obliquus</name>
    <name type="common">Green alga</name>
    <name type="synonym">Acutodesmus obliquus</name>
    <dbReference type="NCBI Taxonomy" id="3088"/>
    <lineage>
        <taxon>Eukaryota</taxon>
        <taxon>Viridiplantae</taxon>
        <taxon>Chlorophyta</taxon>
        <taxon>core chlorophytes</taxon>
        <taxon>Chlorophyceae</taxon>
        <taxon>CS clade</taxon>
        <taxon>Sphaeropleales</taxon>
        <taxon>Scenedesmaceae</taxon>
        <taxon>Tetradesmus</taxon>
    </lineage>
</organism>
<evidence type="ECO:0000313" key="3">
    <source>
        <dbReference type="Proteomes" id="UP000256970"/>
    </source>
</evidence>
<sequence>MRKALSGVRRRSEKLQEENERLAYQHQLITEMCKGFEWFRNMQLHALLAGPEQLLGDDVSEQLTPGCMQLQFTSLLETEAEVQLLQQLSSLPVTQQSSSTGAAAPAASALDSGQGSSNAASPASSSNQLVAPPGDLLWLLKQVCRQPWPQGCPSADEMTVAALIDNVKATASALSILLVQFDACTDAAEQAELSCKLQGTLMQHFRVGLEFTGCSHRAHPIRTLQLTNCDTGEQLKELNMQRTAWVTDSLQLSQQQQRNIAQGSVLAQKLLTPALAELRELQLQQGGESEGRTCDLAAAADGCNDAAGAAASSNQPGKGSAADAGSCSNASAAAAVVAAAAAGAAAVAAADDEDAAGAEQDTAYHLARRHSLLQQEQRSARMKLLMGKDAFLRIWFTSYLYGQLTWMQLARLHVLMYPFYPVPNDIFAHVAAKVSLQQQ</sequence>
<dbReference type="AlphaFoldDB" id="A0A383W9F1"/>
<reference evidence="2 3" key="1">
    <citation type="submission" date="2016-10" db="EMBL/GenBank/DDBJ databases">
        <authorList>
            <person name="Cai Z."/>
        </authorList>
    </citation>
    <scope>NUCLEOTIDE SEQUENCE [LARGE SCALE GENOMIC DNA]</scope>
</reference>